<evidence type="ECO:0000256" key="6">
    <source>
        <dbReference type="ARBA" id="ARBA00023054"/>
    </source>
</evidence>
<keyword evidence="6 8" id="KW-0175">Coiled coil</keyword>
<dbReference type="Proteomes" id="UP000078397">
    <property type="component" value="Unassembled WGS sequence"/>
</dbReference>
<dbReference type="InterPro" id="IPR040040">
    <property type="entry name" value="ATG11"/>
</dbReference>
<feature type="domain" description="Autophagy protein ATG17-like" evidence="10">
    <location>
        <begin position="112"/>
        <end position="452"/>
    </location>
</feature>
<reference evidence="12 13" key="1">
    <citation type="journal article" date="2016" name="PLoS Pathog.">
        <title>Biosynthesis of antibiotic leucinostatins in bio-control fungus Purpureocillium lilacinum and their inhibition on phytophthora revealed by genome mining.</title>
        <authorList>
            <person name="Wang G."/>
            <person name="Liu Z."/>
            <person name="Lin R."/>
            <person name="Li E."/>
            <person name="Mao Z."/>
            <person name="Ling J."/>
            <person name="Yang Y."/>
            <person name="Yin W.B."/>
            <person name="Xie B."/>
        </authorList>
    </citation>
    <scope>NUCLEOTIDE SEQUENCE [LARGE SCALE GENOMIC DNA]</scope>
    <source>
        <strain evidence="12">170</strain>
    </source>
</reference>
<dbReference type="RefSeq" id="XP_018148352.1">
    <property type="nucleotide sequence ID" value="XM_018280334.1"/>
</dbReference>
<name>A0A179G551_METCM</name>
<accession>A0A179G551</accession>
<dbReference type="GO" id="GO:1990316">
    <property type="term" value="C:Atg1/ULK1 kinase complex"/>
    <property type="evidence" value="ECO:0007669"/>
    <property type="project" value="TreeGrafter"/>
</dbReference>
<dbReference type="GO" id="GO:0061709">
    <property type="term" value="P:reticulophagy"/>
    <property type="evidence" value="ECO:0007669"/>
    <property type="project" value="TreeGrafter"/>
</dbReference>
<feature type="region of interest" description="Disordered" evidence="9">
    <location>
        <begin position="1013"/>
        <end position="1045"/>
    </location>
</feature>
<feature type="compositionally biased region" description="Polar residues" evidence="9">
    <location>
        <begin position="579"/>
        <end position="596"/>
    </location>
</feature>
<dbReference type="PANTHER" id="PTHR13222:SF1">
    <property type="entry name" value="RB1-INDUCIBLE COILED-COIL PROTEIN 1"/>
    <property type="match status" value="1"/>
</dbReference>
<comment type="subunit">
    <text evidence="7">Homodimer.</text>
</comment>
<feature type="region of interest" description="Disordered" evidence="9">
    <location>
        <begin position="773"/>
        <end position="798"/>
    </location>
</feature>
<comment type="caution">
    <text evidence="12">The sequence shown here is derived from an EMBL/GenBank/DDBJ whole genome shotgun (WGS) entry which is preliminary data.</text>
</comment>
<evidence type="ECO:0000259" key="11">
    <source>
        <dbReference type="Pfam" id="PF10377"/>
    </source>
</evidence>
<feature type="region of interest" description="Disordered" evidence="9">
    <location>
        <begin position="578"/>
        <end position="627"/>
    </location>
</feature>
<dbReference type="InterPro" id="IPR045326">
    <property type="entry name" value="ATG17-like_dom"/>
</dbReference>
<evidence type="ECO:0000259" key="10">
    <source>
        <dbReference type="Pfam" id="PF04108"/>
    </source>
</evidence>
<dbReference type="GeneID" id="28844328"/>
<dbReference type="GO" id="GO:0034045">
    <property type="term" value="C:phagophore assembly site membrane"/>
    <property type="evidence" value="ECO:0007669"/>
    <property type="project" value="UniProtKB-SubCell"/>
</dbReference>
<dbReference type="GO" id="GO:0015031">
    <property type="term" value="P:protein transport"/>
    <property type="evidence" value="ECO:0007669"/>
    <property type="project" value="UniProtKB-KW"/>
</dbReference>
<evidence type="ECO:0000313" key="13">
    <source>
        <dbReference type="Proteomes" id="UP000078397"/>
    </source>
</evidence>
<evidence type="ECO:0000256" key="5">
    <source>
        <dbReference type="ARBA" id="ARBA00023006"/>
    </source>
</evidence>
<comment type="similarity">
    <text evidence="1 7">Belongs to the ATG11 family.</text>
</comment>
<feature type="compositionally biased region" description="Polar residues" evidence="9">
    <location>
        <begin position="1375"/>
        <end position="1387"/>
    </location>
</feature>
<evidence type="ECO:0000256" key="9">
    <source>
        <dbReference type="SAM" id="MobiDB-lite"/>
    </source>
</evidence>
<feature type="region of interest" description="Disordered" evidence="9">
    <location>
        <begin position="1322"/>
        <end position="1408"/>
    </location>
</feature>
<keyword evidence="7" id="KW-0472">Membrane</keyword>
<keyword evidence="13" id="KW-1185">Reference proteome</keyword>
<dbReference type="STRING" id="1380566.A0A179G551"/>
<dbReference type="Pfam" id="PF04108">
    <property type="entry name" value="ATG17_like"/>
    <property type="match status" value="1"/>
</dbReference>
<keyword evidence="5 7" id="KW-0072">Autophagy</keyword>
<dbReference type="SUPFAM" id="SSF57997">
    <property type="entry name" value="Tropomyosin"/>
    <property type="match status" value="1"/>
</dbReference>
<comment type="subcellular location">
    <subcellularLocation>
        <location evidence="7">Preautophagosomal structure membrane</location>
        <topology evidence="7">Peripheral membrane protein</topology>
    </subcellularLocation>
    <subcellularLocation>
        <location evidence="7">Vacuole membrane</location>
        <topology evidence="7">Peripheral membrane protein</topology>
    </subcellularLocation>
    <text evidence="7">During pexophagy, accumulates in the vacuolar membrane region, where the peroxisomes contact the vacuole.</text>
</comment>
<evidence type="ECO:0000313" key="12">
    <source>
        <dbReference type="EMBL" id="OAQ72269.1"/>
    </source>
</evidence>
<dbReference type="OrthoDB" id="447953at2759"/>
<feature type="compositionally biased region" description="Low complexity" evidence="9">
    <location>
        <begin position="1286"/>
        <end position="1299"/>
    </location>
</feature>
<sequence length="1426" mass="159162">MATQVLIAHTGQRLEVDTAQFSTIDNLKSWVSQNSSVPLQHMVALTPQGRSVKSASLHAEKELYVYDIRVTHASNAGSSSSLVSDTPFPPRLSIPNAPNSIDDVQAISSWQGLSQERRAWAIRLAEECTRLNTEAVARYDEMDVMIKCLDAAVANLEMSVKQIEPKYNELKKWVVPALSEHENLASRWEQHLRLARNTQVSAAMVKFMTQGKVAKTNASLEDLVELETAKKAGKLAPTARRRFAEKASSLDGLASQMYQGLEGLIAEFDKMMNRSVLGHSTDSAQLLEDIEALVSQMDSDYRTALGYSGSQRDLALASKTASNHTERLVPSLKKRAKEMDELVQYATRARNAIASESVGCMRTITDITSLHSSVRSQINLLNQSEDDMTTFDYLRLIHQLPYMYASFIVEAIRRREWVDKVKADSSTLANEMALFQDEETKRRRKWHKVVGSMYGPSLDSNVIGLEVNLLGEDLPWPSINKDDLDMFLQSLQEQEIDQVILEDIEKLVQELNSPTKQQSKRLKAFKNGSVHEAALGRSGLMIRGDDDLLRSLQDDKSKMESKLKTAESRVRRLEDLLHRQSQSSRPGNLFQPQNHQPQERRGSSSSVRSNRLDDRRRSSDGADPLLRRITQLENELREEKQKSTRIQKDLSTRASEHNVMKDQIQEANSTKKDLLGNMEALKREFLEERKSLEDEIKTLRARLEDNEDEMEHFDASRENEKATFGGKIQQLESQIETLTKEKTDETLKAQGQIEFLRKEAQTHRDQLEISERQAREAKEEAASLSKSLQDAEERAQGQLDSLHKIHAELSPSEAAPADLSDLTESSLSHIAGLVVRVQNMESDSAMAKVDLEHALTSVNELKAEVSDTKTKLAKEEDSVVQLRESVSEEKARVSALERELSNSREDLSQLRAKLSAGETGSETLQKKLESAEKKVSKLTEDLASRQSQVGSLEEELHSVKHRIEDLQTKSSALTSQYDARDRRTKDLTQRLYAQSERLTRLLERCGYAVSRKPGEMTISKVPRSERATQNPNDSSDPGNSIRRSVSLGTKSMADSADLELMYWMNASDAASESDKYAAFMDKLGSFDTEVFSDTIYMRIKEAEHKARKWQREAKAYRDRAHVQQKDAHEKIAFKNFKEGDLALFLPTRNQQAGAWAAFNVGFPHYFLRETDAHRLRHREWLVARISRIQERIVDLSKSLQPANDSESINDDENDNPFQLSDGLRWYLIEAQEDKPGAPATPGMGKSTVASNNVEATANIQTLPIKVKGKNRDSISSIEGINKTLSKSLESRRSSSGSKKALPFPNAGGTAVLKSSALASETNSLRAAAPDSPAGMSPVQAGPLSSGQLQIGSSEEVGGKGTQKSTSGNEGLGQPSGESSAQGATGKSSETRIPVQREDSTGSPTKKSVLWDSLWSVDYSYESPAKK</sequence>
<evidence type="ECO:0000256" key="4">
    <source>
        <dbReference type="ARBA" id="ARBA00022927"/>
    </source>
</evidence>
<feature type="domain" description="Autophagy-related protein 11 C-terminal" evidence="11">
    <location>
        <begin position="1093"/>
        <end position="1232"/>
    </location>
</feature>
<feature type="compositionally biased region" description="Polar residues" evidence="9">
    <location>
        <begin position="1027"/>
        <end position="1045"/>
    </location>
</feature>
<proteinExistence type="inferred from homology"/>
<evidence type="ECO:0000256" key="2">
    <source>
        <dbReference type="ARBA" id="ARBA00013804"/>
    </source>
</evidence>
<dbReference type="GO" id="GO:0000422">
    <property type="term" value="P:autophagy of mitochondrion"/>
    <property type="evidence" value="ECO:0007669"/>
    <property type="project" value="TreeGrafter"/>
</dbReference>
<keyword evidence="7" id="KW-0926">Vacuole</keyword>
<dbReference type="EMBL" id="LSBJ02000001">
    <property type="protein sequence ID" value="OAQ72269.1"/>
    <property type="molecule type" value="Genomic_DNA"/>
</dbReference>
<comment type="function">
    <text evidence="7">Involved in cytoplasm to vacuole transport (Cvt), pexophagy, mitophagy and nucleophagy. Recruits mitochondria for their selective degradation via autophagy (mitophagy) during starvation. Works as scaffold proteins that recruit ATG proteins to the pre-autophagosome (PAS), the site of vesicle/autophagosome formation. Required for the Cvt vesicles completion.</text>
</comment>
<evidence type="ECO:0000256" key="7">
    <source>
        <dbReference type="RuleBase" id="RU367075"/>
    </source>
</evidence>
<dbReference type="GO" id="GO:0005774">
    <property type="term" value="C:vacuolar membrane"/>
    <property type="evidence" value="ECO:0007669"/>
    <property type="project" value="UniProtKB-SubCell"/>
</dbReference>
<dbReference type="GO" id="GO:0034517">
    <property type="term" value="P:ribophagy"/>
    <property type="evidence" value="ECO:0007669"/>
    <property type="project" value="TreeGrafter"/>
</dbReference>
<feature type="compositionally biased region" description="Basic and acidic residues" evidence="9">
    <location>
        <begin position="610"/>
        <end position="620"/>
    </location>
</feature>
<evidence type="ECO:0000256" key="3">
    <source>
        <dbReference type="ARBA" id="ARBA00022448"/>
    </source>
</evidence>
<evidence type="ECO:0000256" key="1">
    <source>
        <dbReference type="ARBA" id="ARBA00009729"/>
    </source>
</evidence>
<gene>
    <name evidence="12" type="ORF">VFPPC_00285</name>
</gene>
<dbReference type="Pfam" id="PF10377">
    <property type="entry name" value="ATG11"/>
    <property type="match status" value="1"/>
</dbReference>
<keyword evidence="3 7" id="KW-0813">Transport</keyword>
<organism evidence="12 13">
    <name type="scientific">Pochonia chlamydosporia 170</name>
    <dbReference type="NCBI Taxonomy" id="1380566"/>
    <lineage>
        <taxon>Eukaryota</taxon>
        <taxon>Fungi</taxon>
        <taxon>Dikarya</taxon>
        <taxon>Ascomycota</taxon>
        <taxon>Pezizomycotina</taxon>
        <taxon>Sordariomycetes</taxon>
        <taxon>Hypocreomycetidae</taxon>
        <taxon>Hypocreales</taxon>
        <taxon>Clavicipitaceae</taxon>
        <taxon>Pochonia</taxon>
    </lineage>
</organism>
<dbReference type="PANTHER" id="PTHR13222">
    <property type="entry name" value="RB1-INDUCIBLE COILED-COIL"/>
    <property type="match status" value="1"/>
</dbReference>
<dbReference type="GO" id="GO:1903599">
    <property type="term" value="P:positive regulation of autophagy of mitochondrion"/>
    <property type="evidence" value="ECO:0007669"/>
    <property type="project" value="UniProtKB-UniRule"/>
</dbReference>
<dbReference type="GO" id="GO:0019901">
    <property type="term" value="F:protein kinase binding"/>
    <property type="evidence" value="ECO:0007669"/>
    <property type="project" value="TreeGrafter"/>
</dbReference>
<dbReference type="GO" id="GO:0034727">
    <property type="term" value="P:piecemeal microautophagy of the nucleus"/>
    <property type="evidence" value="ECO:0007669"/>
    <property type="project" value="TreeGrafter"/>
</dbReference>
<protein>
    <recommendedName>
        <fullName evidence="2 7">Autophagy-related protein 11</fullName>
    </recommendedName>
</protein>
<dbReference type="GO" id="GO:0060090">
    <property type="term" value="F:molecular adaptor activity"/>
    <property type="evidence" value="ECO:0007669"/>
    <property type="project" value="TreeGrafter"/>
</dbReference>
<evidence type="ECO:0000256" key="8">
    <source>
        <dbReference type="SAM" id="Coils"/>
    </source>
</evidence>
<feature type="coiled-coil region" evidence="8">
    <location>
        <begin position="858"/>
        <end position="969"/>
    </location>
</feature>
<dbReference type="Gene3D" id="1.10.287.1490">
    <property type="match status" value="1"/>
</dbReference>
<dbReference type="GO" id="GO:0000045">
    <property type="term" value="P:autophagosome assembly"/>
    <property type="evidence" value="ECO:0007669"/>
    <property type="project" value="UniProtKB-UniRule"/>
</dbReference>
<feature type="compositionally biased region" description="Basic and acidic residues" evidence="9">
    <location>
        <begin position="789"/>
        <end position="798"/>
    </location>
</feature>
<dbReference type="InterPro" id="IPR019460">
    <property type="entry name" value="Atg11_C"/>
</dbReference>
<feature type="region of interest" description="Disordered" evidence="9">
    <location>
        <begin position="1286"/>
        <end position="1306"/>
    </location>
</feature>
<dbReference type="KEGG" id="pchm:VFPPC_00285"/>
<keyword evidence="4 7" id="KW-0653">Protein transport</keyword>
<feature type="compositionally biased region" description="Polar residues" evidence="9">
    <location>
        <begin position="1342"/>
        <end position="1352"/>
    </location>
</feature>